<dbReference type="PROSITE" id="PS50157">
    <property type="entry name" value="ZINC_FINGER_C2H2_2"/>
    <property type="match status" value="7"/>
</dbReference>
<evidence type="ECO:0000256" key="1">
    <source>
        <dbReference type="PROSITE-ProRule" id="PRU00042"/>
    </source>
</evidence>
<protein>
    <recommendedName>
        <fullName evidence="2">C2H2-type domain-containing protein</fullName>
    </recommendedName>
</protein>
<organism evidence="3 4">
    <name type="scientific">Aedes albopictus</name>
    <name type="common">Asian tiger mosquito</name>
    <name type="synonym">Stegomyia albopicta</name>
    <dbReference type="NCBI Taxonomy" id="7160"/>
    <lineage>
        <taxon>Eukaryota</taxon>
        <taxon>Metazoa</taxon>
        <taxon>Ecdysozoa</taxon>
        <taxon>Arthropoda</taxon>
        <taxon>Hexapoda</taxon>
        <taxon>Insecta</taxon>
        <taxon>Pterygota</taxon>
        <taxon>Neoptera</taxon>
        <taxon>Endopterygota</taxon>
        <taxon>Diptera</taxon>
        <taxon>Nematocera</taxon>
        <taxon>Culicoidea</taxon>
        <taxon>Culicidae</taxon>
        <taxon>Culicinae</taxon>
        <taxon>Aedini</taxon>
        <taxon>Aedes</taxon>
        <taxon>Stegomyia</taxon>
    </lineage>
</organism>
<evidence type="ECO:0000313" key="4">
    <source>
        <dbReference type="Proteomes" id="UP000069940"/>
    </source>
</evidence>
<dbReference type="PANTHER" id="PTHR16515:SF55">
    <property type="entry name" value="C2H2-TYPE DOMAIN-CONTAINING PROTEIN"/>
    <property type="match status" value="1"/>
</dbReference>
<feature type="domain" description="C2H2-type" evidence="2">
    <location>
        <begin position="217"/>
        <end position="245"/>
    </location>
</feature>
<feature type="domain" description="C2H2-type" evidence="2">
    <location>
        <begin position="389"/>
        <end position="416"/>
    </location>
</feature>
<dbReference type="GeneID" id="109399137"/>
<reference evidence="4" key="1">
    <citation type="journal article" date="2015" name="Proc. Natl. Acad. Sci. U.S.A.">
        <title>Genome sequence of the Asian Tiger mosquito, Aedes albopictus, reveals insights into its biology, genetics, and evolution.</title>
        <authorList>
            <person name="Chen X.G."/>
            <person name="Jiang X."/>
            <person name="Gu J."/>
            <person name="Xu M."/>
            <person name="Wu Y."/>
            <person name="Deng Y."/>
            <person name="Zhang C."/>
            <person name="Bonizzoni M."/>
            <person name="Dermauw W."/>
            <person name="Vontas J."/>
            <person name="Armbruster P."/>
            <person name="Huang X."/>
            <person name="Yang Y."/>
            <person name="Zhang H."/>
            <person name="He W."/>
            <person name="Peng H."/>
            <person name="Liu Y."/>
            <person name="Wu K."/>
            <person name="Chen J."/>
            <person name="Lirakis M."/>
            <person name="Topalis P."/>
            <person name="Van Leeuwen T."/>
            <person name="Hall A.B."/>
            <person name="Jiang X."/>
            <person name="Thorpe C."/>
            <person name="Mueller R.L."/>
            <person name="Sun C."/>
            <person name="Waterhouse R.M."/>
            <person name="Yan G."/>
            <person name="Tu Z.J."/>
            <person name="Fang X."/>
            <person name="James A.A."/>
        </authorList>
    </citation>
    <scope>NUCLEOTIDE SEQUENCE [LARGE SCALE GENOMIC DNA]</scope>
    <source>
        <strain evidence="4">Foshan</strain>
    </source>
</reference>
<dbReference type="PROSITE" id="PS00028">
    <property type="entry name" value="ZINC_FINGER_C2H2_1"/>
    <property type="match status" value="7"/>
</dbReference>
<dbReference type="InterPro" id="IPR050331">
    <property type="entry name" value="Zinc_finger"/>
</dbReference>
<feature type="domain" description="C2H2-type" evidence="2">
    <location>
        <begin position="246"/>
        <end position="274"/>
    </location>
</feature>
<reference evidence="3" key="2">
    <citation type="submission" date="2025-05" db="UniProtKB">
        <authorList>
            <consortium name="EnsemblMetazoa"/>
        </authorList>
    </citation>
    <scope>IDENTIFICATION</scope>
    <source>
        <strain evidence="3">Foshan</strain>
    </source>
</reference>
<feature type="domain" description="C2H2-type" evidence="2">
    <location>
        <begin position="417"/>
        <end position="444"/>
    </location>
</feature>
<dbReference type="Gene3D" id="3.40.1800.20">
    <property type="match status" value="1"/>
</dbReference>
<sequence length="457" mass="53429">MAHNCNFCDYVDQSVFQLEQNDSSNENPMLEIASKHFWFTEDELKSFYICITCRDKLVAFHQFYCQVERLHSSKESIEIEPLEIKTEVECDQPDDDDCLVNEASANIPHQRTITDEDLLEIKTEVDCDQSGNDDDSTNVVPVHQPLERPITDADILLFCEMKCPFCAESFDRYYLLRTHCQHVHNQKCPYVTCCDTRHDTLKKLQEHILVHLDPYAFRCDSCDKNFKSARNLSNHKKVVHVPDKTFNCELCSEKFPARYMLNEHIKDKHVNDKTAECQLCSKRFTNERKLQDHVRYKHQKGNEIVCDICSKVLTSKSNYVRHQLSHSGTRVDCPLCGKSLKEGCLQGHLERHRQNEMDIKCKFCDKRSPTVHAMRQHIQSAHTKQERKHKCTTCDKAFMRASTLKAHMATHSGVFPFPCEFCDKRCRTVANLYWHRSVHHPEQAKWRKWPTSNVNAD</sequence>
<dbReference type="PANTHER" id="PTHR16515">
    <property type="entry name" value="PR DOMAIN ZINC FINGER PROTEIN"/>
    <property type="match status" value="1"/>
</dbReference>
<keyword evidence="1" id="KW-0479">Metal-binding</keyword>
<dbReference type="EnsemblMetazoa" id="AALFPA23_001385.R1109">
    <property type="protein sequence ID" value="AALFPA23_001385.P1109"/>
    <property type="gene ID" value="AALFPA23_001385"/>
</dbReference>
<accession>A0ABM1XNS2</accession>
<evidence type="ECO:0000313" key="3">
    <source>
        <dbReference type="EnsemblMetazoa" id="AALFPA23_001385.P1109"/>
    </source>
</evidence>
<dbReference type="InterPro" id="IPR036236">
    <property type="entry name" value="Znf_C2H2_sf"/>
</dbReference>
<feature type="domain" description="C2H2-type" evidence="2">
    <location>
        <begin position="161"/>
        <end position="189"/>
    </location>
</feature>
<dbReference type="SMART" id="SM00868">
    <property type="entry name" value="zf-AD"/>
    <property type="match status" value="1"/>
</dbReference>
<keyword evidence="1" id="KW-0862">Zinc</keyword>
<feature type="domain" description="C2H2-type" evidence="2">
    <location>
        <begin position="275"/>
        <end position="303"/>
    </location>
</feature>
<name>A0ABM1XNS2_AEDAL</name>
<keyword evidence="1" id="KW-0863">Zinc-finger</keyword>
<dbReference type="SUPFAM" id="SSF57667">
    <property type="entry name" value="beta-beta-alpha zinc fingers"/>
    <property type="match status" value="3"/>
</dbReference>
<dbReference type="Pfam" id="PF00096">
    <property type="entry name" value="zf-C2H2"/>
    <property type="match status" value="3"/>
</dbReference>
<dbReference type="InterPro" id="IPR012934">
    <property type="entry name" value="Znf_AD"/>
</dbReference>
<keyword evidence="4" id="KW-1185">Reference proteome</keyword>
<evidence type="ECO:0000259" key="2">
    <source>
        <dbReference type="PROSITE" id="PS50157"/>
    </source>
</evidence>
<feature type="domain" description="C2H2-type" evidence="2">
    <location>
        <begin position="304"/>
        <end position="331"/>
    </location>
</feature>
<dbReference type="Proteomes" id="UP000069940">
    <property type="component" value="Unassembled WGS sequence"/>
</dbReference>
<dbReference type="SMART" id="SM00355">
    <property type="entry name" value="ZnF_C2H2"/>
    <property type="match status" value="10"/>
</dbReference>
<dbReference type="InterPro" id="IPR013087">
    <property type="entry name" value="Znf_C2H2_type"/>
</dbReference>
<dbReference type="Gene3D" id="3.30.160.60">
    <property type="entry name" value="Classic Zinc Finger"/>
    <property type="match status" value="4"/>
</dbReference>
<dbReference type="RefSeq" id="XP_019527121.3">
    <property type="nucleotide sequence ID" value="XM_019671576.3"/>
</dbReference>
<proteinExistence type="predicted"/>